<dbReference type="InterPro" id="IPR005162">
    <property type="entry name" value="Retrotrans_gag_dom"/>
</dbReference>
<dbReference type="PANTHER" id="PTHR15503:SF36">
    <property type="entry name" value="RETROTRANSPOSON GAG-LIKE PROTEIN 5"/>
    <property type="match status" value="1"/>
</dbReference>
<dbReference type="Pfam" id="PF03732">
    <property type="entry name" value="Retrotrans_gag"/>
    <property type="match status" value="1"/>
</dbReference>
<dbReference type="AlphaFoldDB" id="A0A668RS48"/>
<proteinExistence type="predicted"/>
<reference evidence="4" key="1">
    <citation type="submission" date="2025-08" db="UniProtKB">
        <authorList>
            <consortium name="Ensembl"/>
        </authorList>
    </citation>
    <scope>IDENTIFICATION</scope>
</reference>
<sequence>MDPAEHTDAATGDLLSKHEESLSRLAKQFQQSEQWVGRVNDTLTAIQATLARLAPPAASSEPSSPPTPPSQPPVGSVRDPAPPALTPFSGELGRCGGFLIQVSLLFRRFPQAYSDDASKISFVIGSLRDRALSWAESYLALHPLETISYAQFIRDLKAIFHHPLRADEAGRQLSGLRQGSQSVADFSINFRVKTAETGWADNALCGAFVNCLTERMKDELATRDEPDDFEALVDLAIRIDNRLREREREKDRGGRTHGNQGGNVPVRTEFPASHPSHCPARADLPPADNLEEPMQLGRAKLTPVECRRRFEGRLCLYCGRSGHFVASCPALSKGSAHQ</sequence>
<dbReference type="InterPro" id="IPR001878">
    <property type="entry name" value="Znf_CCHC"/>
</dbReference>
<protein>
    <recommendedName>
        <fullName evidence="3">CCHC-type domain-containing protein</fullName>
    </recommendedName>
</protein>
<dbReference type="PROSITE" id="PS50158">
    <property type="entry name" value="ZF_CCHC"/>
    <property type="match status" value="1"/>
</dbReference>
<dbReference type="GO" id="GO:0008270">
    <property type="term" value="F:zinc ion binding"/>
    <property type="evidence" value="ECO:0007669"/>
    <property type="project" value="UniProtKB-KW"/>
</dbReference>
<keyword evidence="1" id="KW-0479">Metal-binding</keyword>
<dbReference type="Ensembl" id="ENSOABT00000007327.2">
    <property type="protein sequence ID" value="ENSOABP00000007078.2"/>
    <property type="gene ID" value="ENSOABG00000003916.2"/>
</dbReference>
<feature type="compositionally biased region" description="Pro residues" evidence="2">
    <location>
        <begin position="63"/>
        <end position="72"/>
    </location>
</feature>
<reference evidence="4" key="2">
    <citation type="submission" date="2025-09" db="UniProtKB">
        <authorList>
            <consortium name="Ensembl"/>
        </authorList>
    </citation>
    <scope>IDENTIFICATION</scope>
</reference>
<feature type="region of interest" description="Disordered" evidence="2">
    <location>
        <begin position="54"/>
        <end position="88"/>
    </location>
</feature>
<dbReference type="OMA" id="AMETIPX"/>
<feature type="region of interest" description="Disordered" evidence="2">
    <location>
        <begin position="246"/>
        <end position="290"/>
    </location>
</feature>
<evidence type="ECO:0000256" key="1">
    <source>
        <dbReference type="PROSITE-ProRule" id="PRU00047"/>
    </source>
</evidence>
<organism evidence="4 5">
    <name type="scientific">Oreochromis aureus</name>
    <name type="common">Israeli tilapia</name>
    <name type="synonym">Chromis aureus</name>
    <dbReference type="NCBI Taxonomy" id="47969"/>
    <lineage>
        <taxon>Eukaryota</taxon>
        <taxon>Metazoa</taxon>
        <taxon>Chordata</taxon>
        <taxon>Craniata</taxon>
        <taxon>Vertebrata</taxon>
        <taxon>Euteleostomi</taxon>
        <taxon>Actinopterygii</taxon>
        <taxon>Neopterygii</taxon>
        <taxon>Teleostei</taxon>
        <taxon>Neoteleostei</taxon>
        <taxon>Acanthomorphata</taxon>
        <taxon>Ovalentaria</taxon>
        <taxon>Cichlomorphae</taxon>
        <taxon>Cichliformes</taxon>
        <taxon>Cichlidae</taxon>
        <taxon>African cichlids</taxon>
        <taxon>Pseudocrenilabrinae</taxon>
        <taxon>Oreochromini</taxon>
        <taxon>Oreochromis</taxon>
    </lineage>
</organism>
<dbReference type="InterPro" id="IPR036875">
    <property type="entry name" value="Znf_CCHC_sf"/>
</dbReference>
<keyword evidence="1" id="KW-0863">Zinc-finger</keyword>
<dbReference type="GO" id="GO:0003676">
    <property type="term" value="F:nucleic acid binding"/>
    <property type="evidence" value="ECO:0007669"/>
    <property type="project" value="InterPro"/>
</dbReference>
<dbReference type="PANTHER" id="PTHR15503">
    <property type="entry name" value="LDOC1 RELATED"/>
    <property type="match status" value="1"/>
</dbReference>
<accession>A0A668RS48</accession>
<name>A0A668RS48_OREAU</name>
<keyword evidence="5" id="KW-1185">Reference proteome</keyword>
<evidence type="ECO:0000259" key="3">
    <source>
        <dbReference type="PROSITE" id="PS50158"/>
    </source>
</evidence>
<dbReference type="SUPFAM" id="SSF57756">
    <property type="entry name" value="Retrovirus zinc finger-like domains"/>
    <property type="match status" value="1"/>
</dbReference>
<dbReference type="Proteomes" id="UP000472276">
    <property type="component" value="Unassembled WGS sequence"/>
</dbReference>
<evidence type="ECO:0000313" key="5">
    <source>
        <dbReference type="Proteomes" id="UP000472276"/>
    </source>
</evidence>
<feature type="domain" description="CCHC-type" evidence="3">
    <location>
        <begin position="315"/>
        <end position="329"/>
    </location>
</feature>
<keyword evidence="1" id="KW-0862">Zinc</keyword>
<evidence type="ECO:0000313" key="4">
    <source>
        <dbReference type="Ensembl" id="ENSOABP00000007078.2"/>
    </source>
</evidence>
<dbReference type="InterPro" id="IPR032567">
    <property type="entry name" value="RTL1-rel"/>
</dbReference>
<evidence type="ECO:0000256" key="2">
    <source>
        <dbReference type="SAM" id="MobiDB-lite"/>
    </source>
</evidence>